<sequence>MDEKENPWDLNAEWWQNSFTNGANAEYSEQLLPLVVELMNGFHKVLEIGTGEGQIIRALSEVSVTAVGIDKSDNQIRHGKKIAPASVLIRSLAEQLPFQDSFFDAAIACLVVEHIEKFEESFREVARVVKSGGRFVLAMNHPLLQSPGSSWVEDWTTDPPEKYWRVGPYLREETSEEYFGDGISIPFTHRPLSRYLNALSDSGFVTTRMIEPQPFSITEEDLKWKNEILFIPRLLVLVCEKSSGSN</sequence>
<gene>
    <name evidence="2" type="ORF">METZ01_LOCUS150657</name>
</gene>
<feature type="domain" description="Methyltransferase type 11" evidence="1">
    <location>
        <begin position="46"/>
        <end position="137"/>
    </location>
</feature>
<dbReference type="InterPro" id="IPR050508">
    <property type="entry name" value="Methyltransf_Superfamily"/>
</dbReference>
<accession>A0A382AA03</accession>
<evidence type="ECO:0000259" key="1">
    <source>
        <dbReference type="Pfam" id="PF08241"/>
    </source>
</evidence>
<dbReference type="PANTHER" id="PTHR42912">
    <property type="entry name" value="METHYLTRANSFERASE"/>
    <property type="match status" value="1"/>
</dbReference>
<dbReference type="GO" id="GO:0008757">
    <property type="term" value="F:S-adenosylmethionine-dependent methyltransferase activity"/>
    <property type="evidence" value="ECO:0007669"/>
    <property type="project" value="InterPro"/>
</dbReference>
<dbReference type="SUPFAM" id="SSF53335">
    <property type="entry name" value="S-adenosyl-L-methionine-dependent methyltransferases"/>
    <property type="match status" value="1"/>
</dbReference>
<dbReference type="InterPro" id="IPR029063">
    <property type="entry name" value="SAM-dependent_MTases_sf"/>
</dbReference>
<dbReference type="CDD" id="cd02440">
    <property type="entry name" value="AdoMet_MTases"/>
    <property type="match status" value="1"/>
</dbReference>
<evidence type="ECO:0000313" key="2">
    <source>
        <dbReference type="EMBL" id="SVA97803.1"/>
    </source>
</evidence>
<dbReference type="Gene3D" id="3.40.50.150">
    <property type="entry name" value="Vaccinia Virus protein VP39"/>
    <property type="match status" value="1"/>
</dbReference>
<dbReference type="AlphaFoldDB" id="A0A382AA03"/>
<organism evidence="2">
    <name type="scientific">marine metagenome</name>
    <dbReference type="NCBI Taxonomy" id="408172"/>
    <lineage>
        <taxon>unclassified sequences</taxon>
        <taxon>metagenomes</taxon>
        <taxon>ecological metagenomes</taxon>
    </lineage>
</organism>
<proteinExistence type="predicted"/>
<protein>
    <recommendedName>
        <fullName evidence="1">Methyltransferase type 11 domain-containing protein</fullName>
    </recommendedName>
</protein>
<name>A0A382AA03_9ZZZZ</name>
<reference evidence="2" key="1">
    <citation type="submission" date="2018-05" db="EMBL/GenBank/DDBJ databases">
        <authorList>
            <person name="Lanie J.A."/>
            <person name="Ng W.-L."/>
            <person name="Kazmierczak K.M."/>
            <person name="Andrzejewski T.M."/>
            <person name="Davidsen T.M."/>
            <person name="Wayne K.J."/>
            <person name="Tettelin H."/>
            <person name="Glass J.I."/>
            <person name="Rusch D."/>
            <person name="Podicherti R."/>
            <person name="Tsui H.-C.T."/>
            <person name="Winkler M.E."/>
        </authorList>
    </citation>
    <scope>NUCLEOTIDE SEQUENCE</scope>
</reference>
<dbReference type="Pfam" id="PF08241">
    <property type="entry name" value="Methyltransf_11"/>
    <property type="match status" value="1"/>
</dbReference>
<dbReference type="InterPro" id="IPR013216">
    <property type="entry name" value="Methyltransf_11"/>
</dbReference>
<dbReference type="EMBL" id="UINC01024351">
    <property type="protein sequence ID" value="SVA97803.1"/>
    <property type="molecule type" value="Genomic_DNA"/>
</dbReference>